<dbReference type="SUPFAM" id="SSF47384">
    <property type="entry name" value="Homodimeric domain of signal transducing histidine kinase"/>
    <property type="match status" value="1"/>
</dbReference>
<dbReference type="InterPro" id="IPR003660">
    <property type="entry name" value="HAMP_dom"/>
</dbReference>
<keyword evidence="4" id="KW-0597">Phosphoprotein</keyword>
<dbReference type="OrthoDB" id="9815750at2"/>
<dbReference type="InterPro" id="IPR050428">
    <property type="entry name" value="TCS_sensor_his_kinase"/>
</dbReference>
<evidence type="ECO:0000313" key="14">
    <source>
        <dbReference type="EMBL" id="RIH88799.1"/>
    </source>
</evidence>
<evidence type="ECO:0000256" key="4">
    <source>
        <dbReference type="ARBA" id="ARBA00022553"/>
    </source>
</evidence>
<dbReference type="EMBL" id="QWLA01000007">
    <property type="protein sequence ID" value="RIH88799.1"/>
    <property type="molecule type" value="Genomic_DNA"/>
</dbReference>
<evidence type="ECO:0000256" key="5">
    <source>
        <dbReference type="ARBA" id="ARBA00022679"/>
    </source>
</evidence>
<dbReference type="EC" id="2.7.13.3" evidence="3"/>
<dbReference type="Proteomes" id="UP000265341">
    <property type="component" value="Unassembled WGS sequence"/>
</dbReference>
<dbReference type="InterPro" id="IPR004358">
    <property type="entry name" value="Sig_transdc_His_kin-like_C"/>
</dbReference>
<gene>
    <name evidence="14" type="primary">tcrY_2</name>
    <name evidence="14" type="ORF">Mrose_00627</name>
</gene>
<dbReference type="Pfam" id="PF02518">
    <property type="entry name" value="HATPase_c"/>
    <property type="match status" value="1"/>
</dbReference>
<dbReference type="SMART" id="SM00388">
    <property type="entry name" value="HisKA"/>
    <property type="match status" value="1"/>
</dbReference>
<evidence type="ECO:0000256" key="1">
    <source>
        <dbReference type="ARBA" id="ARBA00000085"/>
    </source>
</evidence>
<dbReference type="Gene3D" id="1.10.287.130">
    <property type="match status" value="1"/>
</dbReference>
<reference evidence="14 15" key="1">
    <citation type="submission" date="2018-08" db="EMBL/GenBank/DDBJ databases">
        <title>Meiothermus roseus NBRC 110900 genome sequencing project.</title>
        <authorList>
            <person name="Da Costa M.S."/>
            <person name="Albuquerque L."/>
            <person name="Raposo P."/>
            <person name="Froufe H.J.C."/>
            <person name="Barroso C.S."/>
            <person name="Egas C."/>
        </authorList>
    </citation>
    <scope>NUCLEOTIDE SEQUENCE [LARGE SCALE GENOMIC DNA]</scope>
    <source>
        <strain evidence="14 15">NBRC 110900</strain>
    </source>
</reference>
<dbReference type="InterPro" id="IPR005467">
    <property type="entry name" value="His_kinase_dom"/>
</dbReference>
<name>A0A399F0G8_9DEIN</name>
<organism evidence="14 15">
    <name type="scientific">Calidithermus roseus</name>
    <dbReference type="NCBI Taxonomy" id="1644118"/>
    <lineage>
        <taxon>Bacteria</taxon>
        <taxon>Thermotogati</taxon>
        <taxon>Deinococcota</taxon>
        <taxon>Deinococci</taxon>
        <taxon>Thermales</taxon>
        <taxon>Thermaceae</taxon>
        <taxon>Calidithermus</taxon>
    </lineage>
</organism>
<dbReference type="SMART" id="SM00387">
    <property type="entry name" value="HATPase_c"/>
    <property type="match status" value="1"/>
</dbReference>
<dbReference type="PRINTS" id="PR00344">
    <property type="entry name" value="BCTRLSENSOR"/>
</dbReference>
<evidence type="ECO:0000313" key="15">
    <source>
        <dbReference type="Proteomes" id="UP000265341"/>
    </source>
</evidence>
<dbReference type="Gene3D" id="3.30.565.10">
    <property type="entry name" value="Histidine kinase-like ATPase, C-terminal domain"/>
    <property type="match status" value="1"/>
</dbReference>
<evidence type="ECO:0000256" key="6">
    <source>
        <dbReference type="ARBA" id="ARBA00022692"/>
    </source>
</evidence>
<dbReference type="PANTHER" id="PTHR45436">
    <property type="entry name" value="SENSOR HISTIDINE KINASE YKOH"/>
    <property type="match status" value="1"/>
</dbReference>
<evidence type="ECO:0000256" key="10">
    <source>
        <dbReference type="ARBA" id="ARBA00023136"/>
    </source>
</evidence>
<proteinExistence type="predicted"/>
<dbReference type="RefSeq" id="WP_119275977.1">
    <property type="nucleotide sequence ID" value="NZ_QWLA01000007.1"/>
</dbReference>
<keyword evidence="8 11" id="KW-1133">Transmembrane helix</keyword>
<keyword evidence="15" id="KW-1185">Reference proteome</keyword>
<keyword evidence="5 14" id="KW-0808">Transferase</keyword>
<dbReference type="PROSITE" id="PS50885">
    <property type="entry name" value="HAMP"/>
    <property type="match status" value="1"/>
</dbReference>
<feature type="transmembrane region" description="Helical" evidence="11">
    <location>
        <begin position="146"/>
        <end position="166"/>
    </location>
</feature>
<dbReference type="PANTHER" id="PTHR45436:SF5">
    <property type="entry name" value="SENSOR HISTIDINE KINASE TRCS"/>
    <property type="match status" value="1"/>
</dbReference>
<accession>A0A399F0G8</accession>
<dbReference type="InterPro" id="IPR036890">
    <property type="entry name" value="HATPase_C_sf"/>
</dbReference>
<evidence type="ECO:0000256" key="7">
    <source>
        <dbReference type="ARBA" id="ARBA00022777"/>
    </source>
</evidence>
<dbReference type="AlphaFoldDB" id="A0A399F0G8"/>
<dbReference type="GO" id="GO:0016020">
    <property type="term" value="C:membrane"/>
    <property type="evidence" value="ECO:0007669"/>
    <property type="project" value="UniProtKB-SubCell"/>
</dbReference>
<evidence type="ECO:0000259" key="13">
    <source>
        <dbReference type="PROSITE" id="PS50885"/>
    </source>
</evidence>
<evidence type="ECO:0000256" key="9">
    <source>
        <dbReference type="ARBA" id="ARBA00023012"/>
    </source>
</evidence>
<feature type="domain" description="Histidine kinase" evidence="12">
    <location>
        <begin position="233"/>
        <end position="422"/>
    </location>
</feature>
<keyword evidence="9" id="KW-0902">Two-component regulatory system</keyword>
<keyword evidence="7 14" id="KW-0418">Kinase</keyword>
<evidence type="ECO:0000259" key="12">
    <source>
        <dbReference type="PROSITE" id="PS50109"/>
    </source>
</evidence>
<dbReference type="PROSITE" id="PS50109">
    <property type="entry name" value="HIS_KIN"/>
    <property type="match status" value="1"/>
</dbReference>
<feature type="domain" description="HAMP" evidence="13">
    <location>
        <begin position="167"/>
        <end position="218"/>
    </location>
</feature>
<evidence type="ECO:0000256" key="3">
    <source>
        <dbReference type="ARBA" id="ARBA00012438"/>
    </source>
</evidence>
<evidence type="ECO:0000256" key="2">
    <source>
        <dbReference type="ARBA" id="ARBA00004370"/>
    </source>
</evidence>
<sequence>MSRLSLHTRLLVWLFVALAVLLVPLWVFTVREAQATALSALERALLARMGFLAATLNVTPQSLSQITNDFGGVGFLLDSSGTRPIWTDQGDNRLPEGVYEALREGRTFRRLIENRLWIAQPGELGAFGVAVPLEEVAELPARFFRLYLSVGLVLLLLAWLVGAVGLSRSLRPVGSLARELSLRSPDFLQPLPEPRLLELRPAVDSLNRLMEALSQAFERMKEQEQAAKRFAYGASHELRNPLAALRGYLEVLQRRPGETRALEGALREVRRMESLLGGLLTLARLEGRSQAQAEPVDLALLLRERYGLDVEGEATVSAEVALLTLALDNLYQNARQHGGLPLEARLVPQEGGVWLYLDDCGPGFPEALLPRVFEPFVKGEGRGTGLGLALVEAVARVHGGRVMAENRPEGGARVGVWLPGLKAELRGIA</sequence>
<keyword evidence="10 11" id="KW-0472">Membrane</keyword>
<dbReference type="InterPro" id="IPR036097">
    <property type="entry name" value="HisK_dim/P_sf"/>
</dbReference>
<comment type="caution">
    <text evidence="14">The sequence shown here is derived from an EMBL/GenBank/DDBJ whole genome shotgun (WGS) entry which is preliminary data.</text>
</comment>
<keyword evidence="6 11" id="KW-0812">Transmembrane</keyword>
<dbReference type="InterPro" id="IPR003661">
    <property type="entry name" value="HisK_dim/P_dom"/>
</dbReference>
<dbReference type="InterPro" id="IPR003594">
    <property type="entry name" value="HATPase_dom"/>
</dbReference>
<dbReference type="GO" id="GO:0000155">
    <property type="term" value="F:phosphorelay sensor kinase activity"/>
    <property type="evidence" value="ECO:0007669"/>
    <property type="project" value="InterPro"/>
</dbReference>
<comment type="subcellular location">
    <subcellularLocation>
        <location evidence="2">Membrane</location>
    </subcellularLocation>
</comment>
<dbReference type="SUPFAM" id="SSF55874">
    <property type="entry name" value="ATPase domain of HSP90 chaperone/DNA topoisomerase II/histidine kinase"/>
    <property type="match status" value="1"/>
</dbReference>
<evidence type="ECO:0000256" key="8">
    <source>
        <dbReference type="ARBA" id="ARBA00022989"/>
    </source>
</evidence>
<comment type="catalytic activity">
    <reaction evidence="1">
        <text>ATP + protein L-histidine = ADP + protein N-phospho-L-histidine.</text>
        <dbReference type="EC" id="2.7.13.3"/>
    </reaction>
</comment>
<dbReference type="CDD" id="cd00075">
    <property type="entry name" value="HATPase"/>
    <property type="match status" value="1"/>
</dbReference>
<protein>
    <recommendedName>
        <fullName evidence="3">histidine kinase</fullName>
        <ecNumber evidence="3">2.7.13.3</ecNumber>
    </recommendedName>
</protein>
<evidence type="ECO:0000256" key="11">
    <source>
        <dbReference type="SAM" id="Phobius"/>
    </source>
</evidence>
<dbReference type="Pfam" id="PF00512">
    <property type="entry name" value="HisKA"/>
    <property type="match status" value="1"/>
</dbReference>
<dbReference type="CDD" id="cd00082">
    <property type="entry name" value="HisKA"/>
    <property type="match status" value="1"/>
</dbReference>